<proteinExistence type="predicted"/>
<dbReference type="AlphaFoldDB" id="A0A1V9FWN5"/>
<dbReference type="EMBL" id="LVYD01000048">
    <property type="protein sequence ID" value="OQP62771.1"/>
    <property type="molecule type" value="Genomic_DNA"/>
</dbReference>
<dbReference type="Proteomes" id="UP000192796">
    <property type="component" value="Unassembled WGS sequence"/>
</dbReference>
<reference evidence="1 2" key="1">
    <citation type="submission" date="2016-03" db="EMBL/GenBank/DDBJ databases">
        <title>Niastella vici sp. nov., isolated from farmland soil.</title>
        <authorList>
            <person name="Chen L."/>
            <person name="Wang D."/>
            <person name="Yang S."/>
            <person name="Wang G."/>
        </authorList>
    </citation>
    <scope>NUCLEOTIDE SEQUENCE [LARGE SCALE GENOMIC DNA]</scope>
    <source>
        <strain evidence="1 2">DJ57</strain>
    </source>
</reference>
<dbReference type="RefSeq" id="WP_081148134.1">
    <property type="nucleotide sequence ID" value="NZ_LVYD01000048.1"/>
</dbReference>
<name>A0A1V9FWN5_9BACT</name>
<dbReference type="STRING" id="1703345.A3860_26005"/>
<dbReference type="OrthoDB" id="8617654at2"/>
<evidence type="ECO:0000313" key="1">
    <source>
        <dbReference type="EMBL" id="OQP62771.1"/>
    </source>
</evidence>
<gene>
    <name evidence="1" type="ORF">A3860_26005</name>
</gene>
<accession>A0A1V9FWN5</accession>
<keyword evidence="2" id="KW-1185">Reference proteome</keyword>
<evidence type="ECO:0008006" key="3">
    <source>
        <dbReference type="Google" id="ProtNLM"/>
    </source>
</evidence>
<comment type="caution">
    <text evidence="1">The sequence shown here is derived from an EMBL/GenBank/DDBJ whole genome shotgun (WGS) entry which is preliminary data.</text>
</comment>
<evidence type="ECO:0000313" key="2">
    <source>
        <dbReference type="Proteomes" id="UP000192796"/>
    </source>
</evidence>
<organism evidence="1 2">
    <name type="scientific">Niastella vici</name>
    <dbReference type="NCBI Taxonomy" id="1703345"/>
    <lineage>
        <taxon>Bacteria</taxon>
        <taxon>Pseudomonadati</taxon>
        <taxon>Bacteroidota</taxon>
        <taxon>Chitinophagia</taxon>
        <taxon>Chitinophagales</taxon>
        <taxon>Chitinophagaceae</taxon>
        <taxon>Niastella</taxon>
    </lineage>
</organism>
<protein>
    <recommendedName>
        <fullName evidence="3">ATP F0F1 synthase synthase</fullName>
    </recommendedName>
</protein>
<sequence length="272" mass="32150">MDHLLAKTKGRNGDFFKVISNRLIFDIPNLENTVKYDSDYKLEDDEWFAITEFSDKEYCIDILIRRFISTDYNQMPRDHFETIDYLVSYQTGNFCFQKLSASQVIRKKYFSISDQPALVENAPIIVLNQTPDAIYVRNEDTLYFKKLTSITTIFKGIYELYKEATQEETEQFLENKFISLIDGFSAEKVKKANRKRIAMAMETLQSFNRREKNQIFSYVREYCDGLEFDENAENFAISNEDDLKKLLYGIEQRYYTTRIGNEKRLANSVIKM</sequence>